<dbReference type="Proteomes" id="UP001266807">
    <property type="component" value="Unassembled WGS sequence"/>
</dbReference>
<keyword evidence="1" id="KW-1133">Transmembrane helix</keyword>
<dbReference type="EMBL" id="JAVDUG010000010">
    <property type="protein sequence ID" value="MDR6780885.1"/>
    <property type="molecule type" value="Genomic_DNA"/>
</dbReference>
<dbReference type="InterPro" id="IPR009057">
    <property type="entry name" value="Homeodomain-like_sf"/>
</dbReference>
<accession>A0ABU1QNT4</accession>
<keyword evidence="1" id="KW-0812">Transmembrane</keyword>
<dbReference type="NCBIfam" id="NF040785">
    <property type="entry name" value="CD3324_fam"/>
    <property type="match status" value="1"/>
</dbReference>
<proteinExistence type="predicted"/>
<dbReference type="InterPro" id="IPR049739">
    <property type="entry name" value="YraL-like"/>
</dbReference>
<comment type="caution">
    <text evidence="2">The sequence shown here is derived from an EMBL/GenBank/DDBJ whole genome shotgun (WGS) entry which is preliminary data.</text>
</comment>
<evidence type="ECO:0000313" key="3">
    <source>
        <dbReference type="Proteomes" id="UP001266807"/>
    </source>
</evidence>
<dbReference type="PANTHER" id="PTHR37812">
    <property type="entry name" value="MU-LIKE PROPHAGE FLUMU PROTEIN C"/>
    <property type="match status" value="1"/>
</dbReference>
<evidence type="ECO:0000313" key="2">
    <source>
        <dbReference type="EMBL" id="MDR6780885.1"/>
    </source>
</evidence>
<gene>
    <name evidence="2" type="ORF">J2W98_005193</name>
</gene>
<keyword evidence="3" id="KW-1185">Reference proteome</keyword>
<evidence type="ECO:0000256" key="1">
    <source>
        <dbReference type="SAM" id="Phobius"/>
    </source>
</evidence>
<reference evidence="2 3" key="1">
    <citation type="submission" date="2023-07" db="EMBL/GenBank/DDBJ databases">
        <title>Sorghum-associated microbial communities from plants grown in Nebraska, USA.</title>
        <authorList>
            <person name="Schachtman D."/>
        </authorList>
    </citation>
    <scope>NUCLEOTIDE SEQUENCE [LARGE SCALE GENOMIC DNA]</scope>
    <source>
        <strain evidence="2 3">BE143</strain>
    </source>
</reference>
<dbReference type="PANTHER" id="PTHR37812:SF1">
    <property type="entry name" value="MU-LIKE PROPHAGE FLUMU PROTEIN C"/>
    <property type="match status" value="1"/>
</dbReference>
<feature type="transmembrane region" description="Helical" evidence="1">
    <location>
        <begin position="12"/>
        <end position="34"/>
    </location>
</feature>
<protein>
    <submittedName>
        <fullName evidence="2">Mor family transcriptional regulator</fullName>
    </submittedName>
</protein>
<name>A0ABU1QNT4_9BACL</name>
<keyword evidence="1" id="KW-0472">Membrane</keyword>
<dbReference type="InterPro" id="IPR052411">
    <property type="entry name" value="c-mor_Regulatory_Protein"/>
</dbReference>
<organism evidence="2 3">
    <name type="scientific">Paenibacillus peoriae</name>
    <dbReference type="NCBI Taxonomy" id="59893"/>
    <lineage>
        <taxon>Bacteria</taxon>
        <taxon>Bacillati</taxon>
        <taxon>Bacillota</taxon>
        <taxon>Bacilli</taxon>
        <taxon>Bacillales</taxon>
        <taxon>Paenibacillaceae</taxon>
        <taxon>Paenibacillus</taxon>
    </lineage>
</organism>
<dbReference type="SUPFAM" id="SSF46689">
    <property type="entry name" value="Homeodomain-like"/>
    <property type="match status" value="1"/>
</dbReference>
<sequence length="133" mass="15486">MQSQLLGKRYFVWGETIFNAEQAFLIFLALHLILKNQNKGRAKLRYTNATKILPKKLIMEIQKYVQGETLYIPKPKTEYMNWGSLSGGRRLLEQRNAAIRNAFQNSSSIEQLAKEFFLSTETIKKIVYSHKNT</sequence>